<gene>
    <name evidence="1" type="ORF">CGCSCA2_v001114</name>
</gene>
<dbReference type="EMBL" id="QPMT01000002">
    <property type="protein sequence ID" value="KAF4866103.1"/>
    <property type="molecule type" value="Genomic_DNA"/>
</dbReference>
<comment type="caution">
    <text evidence="1">The sequence shown here is derived from an EMBL/GenBank/DDBJ whole genome shotgun (WGS) entry which is preliminary data.</text>
</comment>
<evidence type="ECO:0000313" key="1">
    <source>
        <dbReference type="EMBL" id="KAF4866103.1"/>
    </source>
</evidence>
<dbReference type="Proteomes" id="UP000711996">
    <property type="component" value="Unassembled WGS sequence"/>
</dbReference>
<organism evidence="1 2">
    <name type="scientific">Colletotrichum siamense</name>
    <name type="common">Anthracnose fungus</name>
    <dbReference type="NCBI Taxonomy" id="690259"/>
    <lineage>
        <taxon>Eukaryota</taxon>
        <taxon>Fungi</taxon>
        <taxon>Dikarya</taxon>
        <taxon>Ascomycota</taxon>
        <taxon>Pezizomycotina</taxon>
        <taxon>Sordariomycetes</taxon>
        <taxon>Hypocreomycetidae</taxon>
        <taxon>Glomerellales</taxon>
        <taxon>Glomerellaceae</taxon>
        <taxon>Colletotrichum</taxon>
        <taxon>Colletotrichum gloeosporioides species complex</taxon>
    </lineage>
</organism>
<protein>
    <submittedName>
        <fullName evidence="1">Uncharacterized protein</fullName>
    </submittedName>
</protein>
<accession>A0A9P5K923</accession>
<dbReference type="AlphaFoldDB" id="A0A9P5K923"/>
<sequence length="35" mass="3722">MGATPRRAASKVSHALGALRISSRRELAMRMGSVP</sequence>
<evidence type="ECO:0000313" key="2">
    <source>
        <dbReference type="Proteomes" id="UP000711996"/>
    </source>
</evidence>
<proteinExistence type="predicted"/>
<reference evidence="1" key="1">
    <citation type="submission" date="2019-06" db="EMBL/GenBank/DDBJ databases">
        <authorList>
            <person name="Gan P."/>
            <person name="Shirasu K."/>
        </authorList>
    </citation>
    <scope>NUCLEOTIDE SEQUENCE [LARGE SCALE GENOMIC DNA]</scope>
    <source>
        <strain evidence="1">CAD2</strain>
    </source>
</reference>
<name>A0A9P5K923_COLSI</name>
<keyword evidence="2" id="KW-1185">Reference proteome</keyword>